<proteinExistence type="predicted"/>
<evidence type="ECO:0000256" key="1">
    <source>
        <dbReference type="SAM" id="MobiDB-lite"/>
    </source>
</evidence>
<comment type="caution">
    <text evidence="2">The sequence shown here is derived from an EMBL/GenBank/DDBJ whole genome shotgun (WGS) entry which is preliminary data.</text>
</comment>
<feature type="compositionally biased region" description="Basic and acidic residues" evidence="1">
    <location>
        <begin position="1"/>
        <end position="14"/>
    </location>
</feature>
<evidence type="ECO:0000313" key="3">
    <source>
        <dbReference type="Proteomes" id="UP000272503"/>
    </source>
</evidence>
<evidence type="ECO:0000313" key="2">
    <source>
        <dbReference type="EMBL" id="RLP72311.1"/>
    </source>
</evidence>
<dbReference type="AlphaFoldDB" id="A0A3L6ZXU1"/>
<sequence length="115" mass="12204">MSDNKRADVKKLSEEAFPMDGTEPNTVFEARRRCAAALEKGIPEPLRPGLYRNGRGAEVTVLGPLTGIGGFRTIGVVFEAEQRTTLGYLIPLIVTAEGMADAGFLPVDSPEAAAA</sequence>
<feature type="region of interest" description="Disordered" evidence="1">
    <location>
        <begin position="1"/>
        <end position="24"/>
    </location>
</feature>
<name>A0A3L6ZXU1_9MICO</name>
<accession>A0A3L6ZXU1</accession>
<organism evidence="2 3">
    <name type="scientific">Mycetocola tolaasinivorans</name>
    <dbReference type="NCBI Taxonomy" id="76635"/>
    <lineage>
        <taxon>Bacteria</taxon>
        <taxon>Bacillati</taxon>
        <taxon>Actinomycetota</taxon>
        <taxon>Actinomycetes</taxon>
        <taxon>Micrococcales</taxon>
        <taxon>Microbacteriaceae</taxon>
        <taxon>Mycetocola</taxon>
    </lineage>
</organism>
<reference evidence="2 3" key="1">
    <citation type="submission" date="2018-10" db="EMBL/GenBank/DDBJ databases">
        <authorList>
            <person name="Li J."/>
        </authorList>
    </citation>
    <scope>NUCLEOTIDE SEQUENCE [LARGE SCALE GENOMIC DNA]</scope>
    <source>
        <strain evidence="2 3">IF 016277</strain>
    </source>
</reference>
<gene>
    <name evidence="2" type="ORF">D9V32_15570</name>
</gene>
<dbReference type="Proteomes" id="UP000272503">
    <property type="component" value="Unassembled WGS sequence"/>
</dbReference>
<keyword evidence="3" id="KW-1185">Reference proteome</keyword>
<dbReference type="EMBL" id="RCUX01000018">
    <property type="protein sequence ID" value="RLP72311.1"/>
    <property type="molecule type" value="Genomic_DNA"/>
</dbReference>
<dbReference type="RefSeq" id="WP_121649835.1">
    <property type="nucleotide sequence ID" value="NZ_RCUX01000018.1"/>
</dbReference>
<protein>
    <submittedName>
        <fullName evidence="2">Uncharacterized protein</fullName>
    </submittedName>
</protein>